<dbReference type="EMBL" id="JAKIKT010000002">
    <property type="protein sequence ID" value="MCL2913684.1"/>
    <property type="molecule type" value="Genomic_DNA"/>
</dbReference>
<dbReference type="InterPro" id="IPR023069">
    <property type="entry name" value="Chaperone_TorD"/>
</dbReference>
<evidence type="ECO:0000313" key="5">
    <source>
        <dbReference type="Proteomes" id="UP001202831"/>
    </source>
</evidence>
<dbReference type="InterPro" id="IPR036386">
    <property type="entry name" value="HscB_C_sf"/>
</dbReference>
<dbReference type="SUPFAM" id="SSF89155">
    <property type="entry name" value="TorD-like"/>
    <property type="match status" value="1"/>
</dbReference>
<organism evidence="4 5">
    <name type="scientific">Shewanella corallii</name>
    <dbReference type="NCBI Taxonomy" id="560080"/>
    <lineage>
        <taxon>Bacteria</taxon>
        <taxon>Pseudomonadati</taxon>
        <taxon>Pseudomonadota</taxon>
        <taxon>Gammaproteobacteria</taxon>
        <taxon>Alteromonadales</taxon>
        <taxon>Shewanellaceae</taxon>
        <taxon>Shewanella</taxon>
    </lineage>
</organism>
<dbReference type="Pfam" id="PF02613">
    <property type="entry name" value="Nitrate_red_del"/>
    <property type="match status" value="1"/>
</dbReference>
<gene>
    <name evidence="3 4" type="primary">torD</name>
    <name evidence="4" type="ORF">L2725_07750</name>
</gene>
<keyword evidence="2 3" id="KW-0143">Chaperone</keyword>
<evidence type="ECO:0000256" key="2">
    <source>
        <dbReference type="ARBA" id="ARBA00023186"/>
    </source>
</evidence>
<dbReference type="InterPro" id="IPR020945">
    <property type="entry name" value="DMSO/NO3_reduct_chaperone"/>
</dbReference>
<dbReference type="HAMAP" id="MF_01150">
    <property type="entry name" value="TorD"/>
    <property type="match status" value="1"/>
</dbReference>
<comment type="caution">
    <text evidence="4">The sequence shown here is derived from an EMBL/GenBank/DDBJ whole genome shotgun (WGS) entry which is preliminary data.</text>
</comment>
<dbReference type="PANTHER" id="PTHR34227:SF11">
    <property type="entry name" value="CHAPERONE PROTEIN TORD"/>
    <property type="match status" value="1"/>
</dbReference>
<name>A0ABT0N5K8_9GAMM</name>
<comment type="function">
    <text evidence="3">Involved in the biogenesis of TorA. Acts on TorA before the insertion of the molybdenum cofactor and, as a result, probably favors a conformation of the apoenzyme that is competent for acquiring the cofactor.</text>
</comment>
<keyword evidence="5" id="KW-1185">Reference proteome</keyword>
<accession>A0ABT0N5K8</accession>
<dbReference type="Proteomes" id="UP001202831">
    <property type="component" value="Unassembled WGS sequence"/>
</dbReference>
<reference evidence="4 5" key="1">
    <citation type="submission" date="2022-01" db="EMBL/GenBank/DDBJ databases">
        <title>Whole genome-based taxonomy of the Shewanellaceae.</title>
        <authorList>
            <person name="Martin-Rodriguez A.J."/>
        </authorList>
    </citation>
    <scope>NUCLEOTIDE SEQUENCE [LARGE SCALE GENOMIC DNA]</scope>
    <source>
        <strain evidence="4 5">DSM 21332</strain>
    </source>
</reference>
<dbReference type="Gene3D" id="1.20.1280.20">
    <property type="entry name" value="HscB, C-terminal domain"/>
    <property type="match status" value="1"/>
</dbReference>
<dbReference type="Gene3D" id="1.20.120.1820">
    <property type="match status" value="1"/>
</dbReference>
<protein>
    <recommendedName>
        <fullName evidence="3">Chaperone protein TorD</fullName>
    </recommendedName>
</protein>
<evidence type="ECO:0000313" key="4">
    <source>
        <dbReference type="EMBL" id="MCL2913684.1"/>
    </source>
</evidence>
<proteinExistence type="inferred from homology"/>
<keyword evidence="1 3" id="KW-0963">Cytoplasm</keyword>
<dbReference type="PANTHER" id="PTHR34227">
    <property type="entry name" value="CHAPERONE PROTEIN YCDY"/>
    <property type="match status" value="1"/>
</dbReference>
<dbReference type="NCBIfam" id="NF003442">
    <property type="entry name" value="PRK04976.1"/>
    <property type="match status" value="1"/>
</dbReference>
<evidence type="ECO:0000256" key="3">
    <source>
        <dbReference type="HAMAP-Rule" id="MF_01150"/>
    </source>
</evidence>
<dbReference type="InterPro" id="IPR050289">
    <property type="entry name" value="TorD/DmsD_chaperones"/>
</dbReference>
<comment type="similarity">
    <text evidence="3">Belongs to the TorD/DmsD family. TorD subfamily.</text>
</comment>
<sequence>MSQTEVNQARSLVYNLFSSLFAWEISEQRQKELTSPDAMVFWDMLAQDPNMARPVQILLATLTQMTTERQRLELAADFCGLFLVGDKNAASPYASLYLSDEDRPTIFGEQHHVMCDFLRQSQLQVQSDFKEPADHLAVMLAFMAQLCVTASDESQLAFLETCIDSWLAAFVDKVDTCDPGQFYSALAKMTLQWVRDDISALKQL</sequence>
<dbReference type="InterPro" id="IPR036411">
    <property type="entry name" value="TorD-like_sf"/>
</dbReference>
<dbReference type="RefSeq" id="WP_249248411.1">
    <property type="nucleotide sequence ID" value="NZ_JAKIKT010000002.1"/>
</dbReference>
<evidence type="ECO:0000256" key="1">
    <source>
        <dbReference type="ARBA" id="ARBA00022490"/>
    </source>
</evidence>
<comment type="subcellular location">
    <subcellularLocation>
        <location evidence="3">Cytoplasm</location>
    </subcellularLocation>
</comment>